<sequence>MSKLNQSVLIFALGGVGEIGKNMYVVETDDDIVVIDAGLKFPEEEMLGIDMVIPDITYLEENRDKVRGIIITHGHEDHIGGLSYVLRHLNVPVYATKLTLGLIDVKLKEAGILNTTTRHLINSDSEVNLGSTLTATFFRVNHSIPDSVGVCLATPEGYVVHTGDFKFDQTPVNNQRADLGKMAEIGERGVLCLLSDSTNAERPGFTGSESSVGKALKEVFHKAEGRIIVSTFASNVHRIQQIFDAAVKYNRKVTLVGRSMINVITISMDLGYLHVPEGIIVDIDECNKLPLEQVVILSTGSQGEPMSALTRIARSAHRKIDMMPGDTVIIAATPIPGNEKYVSRTIDHLCRAGAEVIYGGHGPNGTVHVSGHGSQEELRLMLNLMKPKYFIPIHGEYRMQRMHAILAEQVGVASENIFLLDNGDTVEIAKGQARYGPKVHAGNVLIDGLGVGDVGNIVLRDRKLLSQDGILVVVVTLSKQHGTIVSGPDIISRGFVYVRESEELMEEANRIVAQTLQKCMDEKVNEWSSLKNNVKDTLGRYLYEQTRRRPMILPIIMEV</sequence>
<keyword evidence="6 14" id="KW-0255">Endonuclease</keyword>
<keyword evidence="8 18" id="KW-0862">Zinc</keyword>
<comment type="function">
    <text evidence="12">Counteracts the endogenous Pycsar antiviral defense system. Phosphodiesterase that enables metal-dependent hydrolysis of host cyclic nucleotide Pycsar defense signals such as cCMP and cUMP.</text>
</comment>
<keyword evidence="4 14" id="KW-0540">Nuclease</keyword>
<dbReference type="InterPro" id="IPR004613">
    <property type="entry name" value="RNase_J"/>
</dbReference>
<evidence type="ECO:0000313" key="22">
    <source>
        <dbReference type="Proteomes" id="UP000239759"/>
    </source>
</evidence>
<evidence type="ECO:0000256" key="9">
    <source>
        <dbReference type="ARBA" id="ARBA00022839"/>
    </source>
</evidence>
<evidence type="ECO:0000256" key="12">
    <source>
        <dbReference type="ARBA" id="ARBA00034301"/>
    </source>
</evidence>
<dbReference type="InterPro" id="IPR036866">
    <property type="entry name" value="RibonucZ/Hydroxyglut_hydro"/>
</dbReference>
<feature type="binding site" evidence="18">
    <location>
        <position position="73"/>
    </location>
    <ligand>
        <name>Zn(2+)</name>
        <dbReference type="ChEBI" id="CHEBI:29105"/>
        <label>1</label>
        <note>catalytic</note>
    </ligand>
</feature>
<evidence type="ECO:0000256" key="14">
    <source>
        <dbReference type="HAMAP-Rule" id="MF_01491"/>
    </source>
</evidence>
<keyword evidence="10 14" id="KW-0694">RNA-binding</keyword>
<dbReference type="RefSeq" id="WP_104031336.1">
    <property type="nucleotide sequence ID" value="NZ_JANSGW010000006.1"/>
</dbReference>
<feature type="domain" description="Metallo-beta-lactamase" evidence="19">
    <location>
        <begin position="20"/>
        <end position="216"/>
    </location>
</feature>
<dbReference type="SMART" id="SM00849">
    <property type="entry name" value="Lactamase_B"/>
    <property type="match status" value="1"/>
</dbReference>
<dbReference type="InterPro" id="IPR001279">
    <property type="entry name" value="Metallo-B-lactamas"/>
</dbReference>
<evidence type="ECO:0000256" key="13">
    <source>
        <dbReference type="ARBA" id="ARBA00048505"/>
    </source>
</evidence>
<dbReference type="InterPro" id="IPR030854">
    <property type="entry name" value="RNase_J_bac"/>
</dbReference>
<dbReference type="GO" id="GO:0004534">
    <property type="term" value="F:5'-3' RNA exonuclease activity"/>
    <property type="evidence" value="ECO:0007669"/>
    <property type="project" value="UniProtKB-UniRule"/>
</dbReference>
<dbReference type="EMBL" id="JAPTNE010000006">
    <property type="protein sequence ID" value="MCZ0806498.1"/>
    <property type="molecule type" value="Genomic_DNA"/>
</dbReference>
<evidence type="ECO:0000256" key="15">
    <source>
        <dbReference type="PIRNR" id="PIRNR004803"/>
    </source>
</evidence>
<dbReference type="GO" id="GO:0003723">
    <property type="term" value="F:RNA binding"/>
    <property type="evidence" value="ECO:0007669"/>
    <property type="project" value="UniProtKB-UniRule"/>
</dbReference>
<dbReference type="GO" id="GO:0008270">
    <property type="term" value="F:zinc ion binding"/>
    <property type="evidence" value="ECO:0007669"/>
    <property type="project" value="InterPro"/>
</dbReference>
<evidence type="ECO:0000256" key="7">
    <source>
        <dbReference type="ARBA" id="ARBA00022801"/>
    </source>
</evidence>
<dbReference type="SUPFAM" id="SSF56281">
    <property type="entry name" value="Metallo-hydrolase/oxidoreductase"/>
    <property type="match status" value="1"/>
</dbReference>
<evidence type="ECO:0000256" key="5">
    <source>
        <dbReference type="ARBA" id="ARBA00022723"/>
    </source>
</evidence>
<keyword evidence="5 15" id="KW-0479">Metal-binding</keyword>
<keyword evidence="2 14" id="KW-0963">Cytoplasm</keyword>
<dbReference type="PANTHER" id="PTHR43694">
    <property type="entry name" value="RIBONUCLEASE J"/>
    <property type="match status" value="1"/>
</dbReference>
<dbReference type="EMBL" id="PRKQ01000006">
    <property type="protein sequence ID" value="PPB08650.1"/>
    <property type="molecule type" value="Genomic_DNA"/>
</dbReference>
<comment type="catalytic activity">
    <reaction evidence="11">
        <text>3',5'-cyclic CMP + H2O = CMP + H(+)</text>
        <dbReference type="Rhea" id="RHEA:72675"/>
        <dbReference type="ChEBI" id="CHEBI:15377"/>
        <dbReference type="ChEBI" id="CHEBI:15378"/>
        <dbReference type="ChEBI" id="CHEBI:58003"/>
        <dbReference type="ChEBI" id="CHEBI:60377"/>
    </reaction>
    <physiologicalReaction direction="left-to-right" evidence="11">
        <dbReference type="Rhea" id="RHEA:72676"/>
    </physiologicalReaction>
</comment>
<evidence type="ECO:0000256" key="6">
    <source>
        <dbReference type="ARBA" id="ARBA00022759"/>
    </source>
</evidence>
<feature type="active site" description="Proton acceptor" evidence="16">
    <location>
        <position position="372"/>
    </location>
</feature>
<dbReference type="EC" id="3.1.-.-" evidence="14 15"/>
<keyword evidence="7 14" id="KW-0378">Hydrolase</keyword>
<gene>
    <name evidence="14" type="primary">rnj</name>
    <name evidence="21" type="ORF">C4A77_07460</name>
    <name evidence="20" type="ORF">O0554_06105</name>
</gene>
<dbReference type="Pfam" id="PF00753">
    <property type="entry name" value="Lactamase_B"/>
    <property type="match status" value="1"/>
</dbReference>
<evidence type="ECO:0000256" key="1">
    <source>
        <dbReference type="ARBA" id="ARBA00004496"/>
    </source>
</evidence>
<feature type="active site" description="Proton donor" evidence="16">
    <location>
        <position position="196"/>
    </location>
</feature>
<dbReference type="Gene3D" id="3.60.15.10">
    <property type="entry name" value="Ribonuclease Z/Hydroxyacylglutathione hydrolase-like"/>
    <property type="match status" value="1"/>
</dbReference>
<protein>
    <recommendedName>
        <fullName evidence="14 15">Ribonuclease J</fullName>
        <shortName evidence="14">RNase J</shortName>
        <ecNumber evidence="14 15">3.1.-.-</ecNumber>
    </recommendedName>
</protein>
<proteinExistence type="inferred from homology"/>
<dbReference type="CDD" id="cd07714">
    <property type="entry name" value="RNaseJ_MBL-fold"/>
    <property type="match status" value="1"/>
</dbReference>
<dbReference type="GO" id="GO:0006364">
    <property type="term" value="P:rRNA processing"/>
    <property type="evidence" value="ECO:0007669"/>
    <property type="project" value="UniProtKB-UniRule"/>
</dbReference>
<dbReference type="Gene3D" id="3.10.20.580">
    <property type="match status" value="1"/>
</dbReference>
<comment type="function">
    <text evidence="14">An RNase that has 5'-3' exonuclease and possibly endonuclease activity. Involved in maturation of rRNA and in some organisms also mRNA maturation and/or decay.</text>
</comment>
<feature type="binding site" evidence="18">
    <location>
        <position position="78"/>
    </location>
    <ligand>
        <name>Zn(2+)</name>
        <dbReference type="ChEBI" id="CHEBI:29105"/>
        <label>2</label>
        <note>catalytic</note>
    </ligand>
</feature>
<dbReference type="Gene3D" id="3.40.50.10710">
    <property type="entry name" value="Metallo-hydrolase/oxidoreductase"/>
    <property type="match status" value="1"/>
</dbReference>
<dbReference type="HAMAP" id="MF_01491">
    <property type="entry name" value="RNase_J_bact"/>
    <property type="match status" value="1"/>
</dbReference>
<evidence type="ECO:0000256" key="2">
    <source>
        <dbReference type="ARBA" id="ARBA00022490"/>
    </source>
</evidence>
<dbReference type="Proteomes" id="UP000239759">
    <property type="component" value="Unassembled WGS sequence"/>
</dbReference>
<keyword evidence="3 14" id="KW-0698">rRNA processing</keyword>
<evidence type="ECO:0000259" key="19">
    <source>
        <dbReference type="SMART" id="SM00849"/>
    </source>
</evidence>
<reference evidence="21 22" key="1">
    <citation type="submission" date="2018-02" db="EMBL/GenBank/DDBJ databases">
        <title>Comparative analysis of genomes of three Brevibacillus laterosporus strains producers of potent antimicrobials isolated from silage.</title>
        <authorList>
            <person name="Kojic M."/>
            <person name="Miljkovic M."/>
            <person name="Studholme D."/>
            <person name="Filipic B."/>
        </authorList>
    </citation>
    <scope>NUCLEOTIDE SEQUENCE [LARGE SCALE GENOMIC DNA]</scope>
    <source>
        <strain evidence="21 22">BGSP11</strain>
    </source>
</reference>
<evidence type="ECO:0000256" key="4">
    <source>
        <dbReference type="ARBA" id="ARBA00022722"/>
    </source>
</evidence>
<comment type="catalytic activity">
    <reaction evidence="13">
        <text>3',5'-cyclic UMP + H2O = UMP + H(+)</text>
        <dbReference type="Rhea" id="RHEA:70575"/>
        <dbReference type="ChEBI" id="CHEBI:15377"/>
        <dbReference type="ChEBI" id="CHEBI:15378"/>
        <dbReference type="ChEBI" id="CHEBI:57865"/>
        <dbReference type="ChEBI" id="CHEBI:184387"/>
    </reaction>
    <physiologicalReaction direction="left-to-right" evidence="13">
        <dbReference type="Rhea" id="RHEA:70576"/>
    </physiologicalReaction>
</comment>
<dbReference type="Pfam" id="PF07521">
    <property type="entry name" value="RMMBL"/>
    <property type="match status" value="1"/>
</dbReference>
<dbReference type="InterPro" id="IPR001587">
    <property type="entry name" value="RNase_J_CS"/>
</dbReference>
<dbReference type="PROSITE" id="PS01292">
    <property type="entry name" value="UPF0036"/>
    <property type="match status" value="1"/>
</dbReference>
<dbReference type="GO" id="GO:0005737">
    <property type="term" value="C:cytoplasm"/>
    <property type="evidence" value="ECO:0007669"/>
    <property type="project" value="UniProtKB-SubCell"/>
</dbReference>
<dbReference type="NCBIfam" id="TIGR00649">
    <property type="entry name" value="MG423"/>
    <property type="match status" value="1"/>
</dbReference>
<name>A0AAP8U667_BRELA</name>
<dbReference type="PIRSF" id="PIRSF004803">
    <property type="entry name" value="RnjA"/>
    <property type="match status" value="1"/>
</dbReference>
<comment type="subunit">
    <text evidence="14">Homodimer, may be a subunit of the RNA degradosome.</text>
</comment>
<dbReference type="FunFam" id="3.10.20.580:FF:000001">
    <property type="entry name" value="Ribonuclease J"/>
    <property type="match status" value="1"/>
</dbReference>
<comment type="subcellular location">
    <subcellularLocation>
        <location evidence="1 14 15">Cytoplasm</location>
    </subcellularLocation>
</comment>
<evidence type="ECO:0000256" key="17">
    <source>
        <dbReference type="PIRSR" id="PIRSR004803-2"/>
    </source>
</evidence>
<evidence type="ECO:0000256" key="18">
    <source>
        <dbReference type="PIRSR" id="PIRSR004803-3"/>
    </source>
</evidence>
<feature type="binding site" evidence="18">
    <location>
        <position position="142"/>
    </location>
    <ligand>
        <name>Zn(2+)</name>
        <dbReference type="ChEBI" id="CHEBI:29105"/>
        <label>1</label>
        <note>catalytic</note>
    </ligand>
</feature>
<accession>A0AAP8U667</accession>
<feature type="binding site" evidence="18">
    <location>
        <position position="50"/>
    </location>
    <ligand>
        <name>Ca(2+)</name>
        <dbReference type="ChEBI" id="CHEBI:29108"/>
    </ligand>
</feature>
<evidence type="ECO:0000313" key="20">
    <source>
        <dbReference type="EMBL" id="MCZ0806498.1"/>
    </source>
</evidence>
<dbReference type="InterPro" id="IPR011108">
    <property type="entry name" value="RMMBL"/>
</dbReference>
<feature type="binding site" evidence="18">
    <location>
        <position position="447"/>
    </location>
    <ligand>
        <name>Ca(2+)</name>
        <dbReference type="ChEBI" id="CHEBI:29108"/>
    </ligand>
</feature>
<evidence type="ECO:0000256" key="8">
    <source>
        <dbReference type="ARBA" id="ARBA00022833"/>
    </source>
</evidence>
<feature type="binding site" evidence="18">
    <location>
        <position position="164"/>
    </location>
    <ligand>
        <name>Zn(2+)</name>
        <dbReference type="ChEBI" id="CHEBI:29105"/>
        <label>2</label>
        <note>catalytic</note>
    </ligand>
</feature>
<feature type="binding site" evidence="18">
    <location>
        <position position="48"/>
    </location>
    <ligand>
        <name>Ca(2+)</name>
        <dbReference type="ChEBI" id="CHEBI:29108"/>
    </ligand>
</feature>
<feature type="binding site" evidence="17">
    <location>
        <begin position="233"/>
        <end position="235"/>
    </location>
    <ligand>
        <name>substrate</name>
    </ligand>
</feature>
<evidence type="ECO:0000256" key="16">
    <source>
        <dbReference type="PIRSR" id="PIRSR004803-1"/>
    </source>
</evidence>
<comment type="cofactor">
    <cofactor evidence="18">
        <name>Ca(2+)</name>
        <dbReference type="ChEBI" id="CHEBI:29108"/>
    </cofactor>
    <text evidence="18">Binds 1 Ca(2+) cation per subunit. Seen in 1 crystal structure, it is not clear if it is physiologically important.</text>
</comment>
<comment type="similarity">
    <text evidence="14 15">Belongs to the metallo-beta-lactamase superfamily. RNA-metabolizing metallo-beta-lactamase-like family. Bacterial RNase J subfamily.</text>
</comment>
<feature type="binding site" evidence="14 17">
    <location>
        <begin position="368"/>
        <end position="372"/>
    </location>
    <ligand>
        <name>substrate</name>
    </ligand>
</feature>
<dbReference type="GO" id="GO:0004521">
    <property type="term" value="F:RNA endonuclease activity"/>
    <property type="evidence" value="ECO:0007669"/>
    <property type="project" value="UniProtKB-UniRule"/>
</dbReference>
<dbReference type="InterPro" id="IPR041636">
    <property type="entry name" value="RNase_J_C"/>
</dbReference>
<evidence type="ECO:0000256" key="3">
    <source>
        <dbReference type="ARBA" id="ARBA00022552"/>
    </source>
</evidence>
<evidence type="ECO:0000313" key="21">
    <source>
        <dbReference type="EMBL" id="PPB08650.1"/>
    </source>
</evidence>
<dbReference type="AlphaFoldDB" id="A0AAP8U667"/>
<comment type="caution">
    <text evidence="21">The sequence shown here is derived from an EMBL/GenBank/DDBJ whole genome shotgun (WGS) entry which is preliminary data.</text>
</comment>
<dbReference type="InterPro" id="IPR055132">
    <property type="entry name" value="RNase_J_b_CASP"/>
</dbReference>
<dbReference type="Proteomes" id="UP001077662">
    <property type="component" value="Unassembled WGS sequence"/>
</dbReference>
<evidence type="ECO:0000256" key="11">
    <source>
        <dbReference type="ARBA" id="ARBA00034221"/>
    </source>
</evidence>
<feature type="binding site" evidence="18">
    <location>
        <position position="77"/>
    </location>
    <ligand>
        <name>Zn(2+)</name>
        <dbReference type="ChEBI" id="CHEBI:29105"/>
        <label>1</label>
        <note>catalytic</note>
    </ligand>
</feature>
<keyword evidence="9 14" id="KW-0269">Exonuclease</keyword>
<feature type="binding site" evidence="18">
    <location>
        <position position="394"/>
    </location>
    <ligand>
        <name>Zn(2+)</name>
        <dbReference type="ChEBI" id="CHEBI:29105"/>
        <label>1</label>
        <note>catalytic</note>
    </ligand>
</feature>
<organism evidence="21 22">
    <name type="scientific">Brevibacillus laterosporus</name>
    <name type="common">Bacillus laterosporus</name>
    <dbReference type="NCBI Taxonomy" id="1465"/>
    <lineage>
        <taxon>Bacteria</taxon>
        <taxon>Bacillati</taxon>
        <taxon>Bacillota</taxon>
        <taxon>Bacilli</taxon>
        <taxon>Bacillales</taxon>
        <taxon>Paenibacillaceae</taxon>
        <taxon>Brevibacillus</taxon>
    </lineage>
</organism>
<keyword evidence="18" id="KW-0106">Calcium</keyword>
<dbReference type="Pfam" id="PF17770">
    <property type="entry name" value="RNase_J_C"/>
    <property type="match status" value="1"/>
</dbReference>
<evidence type="ECO:0000256" key="10">
    <source>
        <dbReference type="ARBA" id="ARBA00022884"/>
    </source>
</evidence>
<dbReference type="InterPro" id="IPR042173">
    <property type="entry name" value="RNase_J_2"/>
</dbReference>
<comment type="cofactor">
    <cofactor evidence="15 18">
        <name>Zn(2+)</name>
        <dbReference type="ChEBI" id="CHEBI:29105"/>
    </cofactor>
    <text evidence="15 18">Binds 2 Zn(2+) ions per subunit. It is not clear if Zn(2+) or Mg(2+) is physiologically important.</text>
</comment>
<reference evidence="20" key="2">
    <citation type="submission" date="2022-09" db="EMBL/GenBank/DDBJ databases">
        <title>Genome analysis and characterization of larvicidal activity of Brevibacillus strains.</title>
        <authorList>
            <person name="Patrusheva E.V."/>
            <person name="Izotova A.O."/>
            <person name="Toshchakov S.V."/>
            <person name="Sineoky S.P."/>
        </authorList>
    </citation>
    <scope>NUCLEOTIDE SEQUENCE</scope>
    <source>
        <strain evidence="20">VKPM_B-13247</strain>
    </source>
</reference>
<dbReference type="PANTHER" id="PTHR43694:SF4">
    <property type="entry name" value="RIBONUCLEASE J 2"/>
    <property type="match status" value="1"/>
</dbReference>
<feature type="binding site" evidence="18">
    <location>
        <position position="75"/>
    </location>
    <ligand>
        <name>Zn(2+)</name>
        <dbReference type="ChEBI" id="CHEBI:29105"/>
        <label>1</label>
        <note>catalytic</note>
    </ligand>
</feature>
<dbReference type="Pfam" id="PF22505">
    <property type="entry name" value="RNase_J_b_CASP"/>
    <property type="match status" value="1"/>
</dbReference>